<evidence type="ECO:0000256" key="1">
    <source>
        <dbReference type="SAM" id="MobiDB-lite"/>
    </source>
</evidence>
<feature type="compositionally biased region" description="Low complexity" evidence="1">
    <location>
        <begin position="153"/>
        <end position="178"/>
    </location>
</feature>
<name>A0A1M2VDH2_TRAPU</name>
<proteinExistence type="predicted"/>
<dbReference type="PANTHER" id="PTHR34883">
    <property type="entry name" value="SERINE-RICH PROTEIN, PUTATIVE-RELATED-RELATED"/>
    <property type="match status" value="1"/>
</dbReference>
<dbReference type="OrthoDB" id="2331100at2759"/>
<dbReference type="InterPro" id="IPR008972">
    <property type="entry name" value="Cupredoxin"/>
</dbReference>
<dbReference type="InterPro" id="IPR052953">
    <property type="entry name" value="Ser-rich/MCO-related"/>
</dbReference>
<comment type="caution">
    <text evidence="3">The sequence shown here is derived from an EMBL/GenBank/DDBJ whole genome shotgun (WGS) entry which is preliminary data.</text>
</comment>
<dbReference type="Proteomes" id="UP000184267">
    <property type="component" value="Unassembled WGS sequence"/>
</dbReference>
<keyword evidence="2" id="KW-0732">Signal</keyword>
<dbReference type="EMBL" id="MNAD01001411">
    <property type="protein sequence ID" value="OJT05652.1"/>
    <property type="molecule type" value="Genomic_DNA"/>
</dbReference>
<feature type="region of interest" description="Disordered" evidence="1">
    <location>
        <begin position="153"/>
        <end position="181"/>
    </location>
</feature>
<protein>
    <recommendedName>
        <fullName evidence="5">Extracellular serine-rich protein</fullName>
    </recommendedName>
</protein>
<dbReference type="Gene3D" id="2.60.40.420">
    <property type="entry name" value="Cupredoxins - blue copper proteins"/>
    <property type="match status" value="1"/>
</dbReference>
<feature type="signal peptide" evidence="2">
    <location>
        <begin position="1"/>
        <end position="18"/>
    </location>
</feature>
<dbReference type="AlphaFoldDB" id="A0A1M2VDH2"/>
<dbReference type="SUPFAM" id="SSF49503">
    <property type="entry name" value="Cupredoxins"/>
    <property type="match status" value="1"/>
</dbReference>
<evidence type="ECO:0000313" key="4">
    <source>
        <dbReference type="Proteomes" id="UP000184267"/>
    </source>
</evidence>
<keyword evidence="4" id="KW-1185">Reference proteome</keyword>
<evidence type="ECO:0008006" key="5">
    <source>
        <dbReference type="Google" id="ProtNLM"/>
    </source>
</evidence>
<dbReference type="PANTHER" id="PTHR34883:SF4">
    <property type="entry name" value="CUPREDOXIN"/>
    <property type="match status" value="1"/>
</dbReference>
<accession>A0A1M2VDH2</accession>
<feature type="chain" id="PRO_5009890605" description="Extracellular serine-rich protein" evidence="2">
    <location>
        <begin position="19"/>
        <end position="203"/>
    </location>
</feature>
<reference evidence="3 4" key="1">
    <citation type="submission" date="2016-10" db="EMBL/GenBank/DDBJ databases">
        <title>Genome sequence of the basidiomycete white-rot fungus Trametes pubescens.</title>
        <authorList>
            <person name="Makela M.R."/>
            <person name="Granchi Z."/>
            <person name="Peng M."/>
            <person name="De Vries R.P."/>
            <person name="Grigoriev I."/>
            <person name="Riley R."/>
            <person name="Hilden K."/>
        </authorList>
    </citation>
    <scope>NUCLEOTIDE SEQUENCE [LARGE SCALE GENOMIC DNA]</scope>
    <source>
        <strain evidence="3 4">FBCC735</strain>
    </source>
</reference>
<gene>
    <name evidence="3" type="ORF">TRAPUB_3526</name>
</gene>
<sequence>MRSFALVAFLSAVVAASAKQIVITVGANTTANASTIFSPAEVTAVIGDVVLFNFTQGNHSATQSTFASPCIPAHDTNATINGFNSGLRPTNNGTAITNLPVTITTNDTIWFYDIATCALGGVGGINVNESSTETLDGFIRNAIRLNGTATSTSASASATAPSGTGSSTRSSTSASATGGSNGADRAVVGALAALPMALIALVL</sequence>
<organism evidence="3 4">
    <name type="scientific">Trametes pubescens</name>
    <name type="common">White-rot fungus</name>
    <dbReference type="NCBI Taxonomy" id="154538"/>
    <lineage>
        <taxon>Eukaryota</taxon>
        <taxon>Fungi</taxon>
        <taxon>Dikarya</taxon>
        <taxon>Basidiomycota</taxon>
        <taxon>Agaricomycotina</taxon>
        <taxon>Agaricomycetes</taxon>
        <taxon>Polyporales</taxon>
        <taxon>Polyporaceae</taxon>
        <taxon>Trametes</taxon>
    </lineage>
</organism>
<dbReference type="OMA" id="FFDYNTC"/>
<evidence type="ECO:0000313" key="3">
    <source>
        <dbReference type="EMBL" id="OJT05652.1"/>
    </source>
</evidence>
<evidence type="ECO:0000256" key="2">
    <source>
        <dbReference type="SAM" id="SignalP"/>
    </source>
</evidence>